<dbReference type="AlphaFoldDB" id="A0A1W6MWW5"/>
<protein>
    <submittedName>
        <fullName evidence="1">Uncharacterized protein</fullName>
    </submittedName>
</protein>
<gene>
    <name evidence="1" type="ORF">B1812_14525</name>
</gene>
<sequence length="87" mass="9418">MGVVIYAGGRFPRGRIVSPVTHKYAVGASVICPFGHRSEKGLFEVMRHLPDDGGRGLQYRLKSVTDGHERTAFEAALEIPPPLDAAS</sequence>
<reference evidence="1 2" key="1">
    <citation type="submission" date="2017-02" db="EMBL/GenBank/DDBJ databases">
        <authorList>
            <person name="Peterson S.W."/>
        </authorList>
    </citation>
    <scope>NUCLEOTIDE SEQUENCE [LARGE SCALE GENOMIC DNA]</scope>
    <source>
        <strain evidence="1 2">S285</strain>
    </source>
</reference>
<dbReference type="EMBL" id="CP019948">
    <property type="protein sequence ID" value="ARN82090.1"/>
    <property type="molecule type" value="Genomic_DNA"/>
</dbReference>
<organism evidence="1 2">
    <name type="scientific">Methylocystis bryophila</name>
    <dbReference type="NCBI Taxonomy" id="655015"/>
    <lineage>
        <taxon>Bacteria</taxon>
        <taxon>Pseudomonadati</taxon>
        <taxon>Pseudomonadota</taxon>
        <taxon>Alphaproteobacteria</taxon>
        <taxon>Hyphomicrobiales</taxon>
        <taxon>Methylocystaceae</taxon>
        <taxon>Methylocystis</taxon>
    </lineage>
</organism>
<dbReference type="KEGG" id="mbry:B1812_14525"/>
<keyword evidence="2" id="KW-1185">Reference proteome</keyword>
<evidence type="ECO:0000313" key="1">
    <source>
        <dbReference type="EMBL" id="ARN82090.1"/>
    </source>
</evidence>
<name>A0A1W6MWW5_9HYPH</name>
<accession>A0A1W6MWW5</accession>
<proteinExistence type="predicted"/>
<evidence type="ECO:0000313" key="2">
    <source>
        <dbReference type="Proteomes" id="UP000193978"/>
    </source>
</evidence>
<dbReference type="Proteomes" id="UP000193978">
    <property type="component" value="Chromosome"/>
</dbReference>